<sequence length="47" mass="5357">DGSRIEAILAEGSPKTRKRKCKRKFEVISLKKSGRMKVSKGRKALKR</sequence>
<organism evidence="1 2">
    <name type="scientific">Dentiscutata erythropus</name>
    <dbReference type="NCBI Taxonomy" id="1348616"/>
    <lineage>
        <taxon>Eukaryota</taxon>
        <taxon>Fungi</taxon>
        <taxon>Fungi incertae sedis</taxon>
        <taxon>Mucoromycota</taxon>
        <taxon>Glomeromycotina</taxon>
        <taxon>Glomeromycetes</taxon>
        <taxon>Diversisporales</taxon>
        <taxon>Gigasporaceae</taxon>
        <taxon>Dentiscutata</taxon>
    </lineage>
</organism>
<accession>A0A9N9K9U5</accession>
<name>A0A9N9K9U5_9GLOM</name>
<gene>
    <name evidence="1" type="ORF">DERYTH_LOCUS25922</name>
</gene>
<evidence type="ECO:0000313" key="2">
    <source>
        <dbReference type="Proteomes" id="UP000789405"/>
    </source>
</evidence>
<comment type="caution">
    <text evidence="1">The sequence shown here is derived from an EMBL/GenBank/DDBJ whole genome shotgun (WGS) entry which is preliminary data.</text>
</comment>
<feature type="non-terminal residue" evidence="1">
    <location>
        <position position="1"/>
    </location>
</feature>
<reference evidence="1" key="1">
    <citation type="submission" date="2021-06" db="EMBL/GenBank/DDBJ databases">
        <authorList>
            <person name="Kallberg Y."/>
            <person name="Tangrot J."/>
            <person name="Rosling A."/>
        </authorList>
    </citation>
    <scope>NUCLEOTIDE SEQUENCE</scope>
    <source>
        <strain evidence="1">MA453B</strain>
    </source>
</reference>
<keyword evidence="2" id="KW-1185">Reference proteome</keyword>
<evidence type="ECO:0000313" key="1">
    <source>
        <dbReference type="EMBL" id="CAG8814215.1"/>
    </source>
</evidence>
<protein>
    <submittedName>
        <fullName evidence="1">16973_t:CDS:1</fullName>
    </submittedName>
</protein>
<dbReference type="Proteomes" id="UP000789405">
    <property type="component" value="Unassembled WGS sequence"/>
</dbReference>
<dbReference type="EMBL" id="CAJVPY010051069">
    <property type="protein sequence ID" value="CAG8814215.1"/>
    <property type="molecule type" value="Genomic_DNA"/>
</dbReference>
<proteinExistence type="predicted"/>
<feature type="non-terminal residue" evidence="1">
    <location>
        <position position="47"/>
    </location>
</feature>
<dbReference type="AlphaFoldDB" id="A0A9N9K9U5"/>